<feature type="transmembrane region" description="Helical" evidence="2">
    <location>
        <begin position="20"/>
        <end position="44"/>
    </location>
</feature>
<name>A0A139HTS7_9PEZI</name>
<keyword evidence="4" id="KW-1185">Reference proteome</keyword>
<evidence type="ECO:0000256" key="1">
    <source>
        <dbReference type="SAM" id="MobiDB-lite"/>
    </source>
</evidence>
<keyword evidence="2" id="KW-1133">Transmembrane helix</keyword>
<feature type="compositionally biased region" description="Polar residues" evidence="1">
    <location>
        <begin position="77"/>
        <end position="86"/>
    </location>
</feature>
<dbReference type="EMBL" id="LFZN01000010">
    <property type="protein sequence ID" value="KXT05836.1"/>
    <property type="molecule type" value="Genomic_DNA"/>
</dbReference>
<feature type="compositionally biased region" description="Low complexity" evidence="1">
    <location>
        <begin position="523"/>
        <end position="537"/>
    </location>
</feature>
<feature type="compositionally biased region" description="Low complexity" evidence="1">
    <location>
        <begin position="581"/>
        <end position="590"/>
    </location>
</feature>
<feature type="compositionally biased region" description="Polar residues" evidence="1">
    <location>
        <begin position="409"/>
        <end position="422"/>
    </location>
</feature>
<feature type="region of interest" description="Disordered" evidence="1">
    <location>
        <begin position="69"/>
        <end position="148"/>
    </location>
</feature>
<proteinExistence type="predicted"/>
<comment type="caution">
    <text evidence="3">The sequence shown here is derived from an EMBL/GenBank/DDBJ whole genome shotgun (WGS) entry which is preliminary data.</text>
</comment>
<evidence type="ECO:0000256" key="2">
    <source>
        <dbReference type="SAM" id="Phobius"/>
    </source>
</evidence>
<keyword evidence="2" id="KW-0812">Transmembrane</keyword>
<sequence length="961" mass="104398">MDVEKPSVSSMAQERQYQRVLTVAIALPVCLVTVFLLLGCLLWWQRHRIVQDLNRRYFGPNFNGRPLQYSEDKRWSADNSPTTGTPLSDLPIQVGGGAQRQHFDHSPSGRRTPDNPLRALGTTNFPGPKQNFIEKSRCITPDTPSGRREQLESRAQLIQNVHQRVREGSITPDLLSPRRVVSLDRVNEERTELERPSSPTGSIRVVEAAHVPRRAASDAIRSRLDEVFQPDWRPESASGSYARNEQRISPERVCQMRYYREMSQVLWPQTPPDPMTTDEQALNEQLAAQAMDAFRQAEEQHRNLESEDGEVKWRWRCLSSVIVKSDGNQEQRGGGNGNGNGAYILDLFFNVLVASSSTCTCSCTRPENKWKDFAPAKAIRESSARTLQAPYDNAAARIAKMNQDLGSSIWSNSASGNENARPTQPIAAAPSAPKSSLNTSTATNNSVNTTSLPPRGHAVSPHVQGSARALSPALSTSSATSSRTDTTVDAMANPAPRGPTLYNPQQAKLLKSDPDWQETRQTSARPPRSRAPAVARSPAPPPAPRQSFMASASATPSRAPASDAPPQWNQMQREEPRGRVTETTNTVVAATRDRLNDPKPVAPAPAMRLPQATARDDGNVGGGEKAPKIESNANTTSGSVAAKPAVGLSPATSSSSSSSSGDKLVEAMKARMLRMDAMLEAQEHAKKAKVETPAAPLTAANPAPVPSTPSTAPPPVFPPPSASNAAKQAAAEPSAADYKADIMTKAAAVEKKVELPVLPPAAKLKPTAPHLRNQAATEKPAEPLKTEPKVQPKVESKAEIMVEPKIEPKAEPKAAVKAAVNTEPKLEPFATAPKPTYTTKLTAMPTPAASPATSGDAAYAKRLGDYEAMAKQNPARAAMEWDFAQEMNNVFQDVVDATQEKQALAAKLVEMTDKIKYAIAMKDERIARNLNHLAMLKKMRIEEEELAKKDEAKLNRLKQEE</sequence>
<dbReference type="OrthoDB" id="3650864at2759"/>
<keyword evidence="2" id="KW-0472">Membrane</keyword>
<feature type="region of interest" description="Disordered" evidence="1">
    <location>
        <begin position="764"/>
        <end position="795"/>
    </location>
</feature>
<feature type="region of interest" description="Disordered" evidence="1">
    <location>
        <begin position="409"/>
        <end position="663"/>
    </location>
</feature>
<feature type="compositionally biased region" description="Low complexity" evidence="1">
    <location>
        <begin position="722"/>
        <end position="732"/>
    </location>
</feature>
<feature type="compositionally biased region" description="Pro residues" evidence="1">
    <location>
        <begin position="703"/>
        <end position="721"/>
    </location>
</feature>
<feature type="compositionally biased region" description="Basic and acidic residues" evidence="1">
    <location>
        <begin position="779"/>
        <end position="795"/>
    </location>
</feature>
<feature type="compositionally biased region" description="Low complexity" evidence="1">
    <location>
        <begin position="693"/>
        <end position="702"/>
    </location>
</feature>
<feature type="compositionally biased region" description="Low complexity" evidence="1">
    <location>
        <begin position="466"/>
        <end position="490"/>
    </location>
</feature>
<dbReference type="AlphaFoldDB" id="A0A139HTS7"/>
<feature type="region of interest" description="Disordered" evidence="1">
    <location>
        <begin position="682"/>
        <end position="732"/>
    </location>
</feature>
<accession>A0A139HTS7</accession>
<feature type="compositionally biased region" description="Low complexity" evidence="1">
    <location>
        <begin position="550"/>
        <end position="566"/>
    </location>
</feature>
<organism evidence="3 4">
    <name type="scientific">Pseudocercospora eumusae</name>
    <dbReference type="NCBI Taxonomy" id="321146"/>
    <lineage>
        <taxon>Eukaryota</taxon>
        <taxon>Fungi</taxon>
        <taxon>Dikarya</taxon>
        <taxon>Ascomycota</taxon>
        <taxon>Pezizomycotina</taxon>
        <taxon>Dothideomycetes</taxon>
        <taxon>Dothideomycetidae</taxon>
        <taxon>Mycosphaerellales</taxon>
        <taxon>Mycosphaerellaceae</taxon>
        <taxon>Pseudocercospora</taxon>
    </lineage>
</organism>
<protein>
    <submittedName>
        <fullName evidence="3">Uncharacterized protein</fullName>
    </submittedName>
</protein>
<evidence type="ECO:0000313" key="3">
    <source>
        <dbReference type="EMBL" id="KXT05836.1"/>
    </source>
</evidence>
<feature type="compositionally biased region" description="Low complexity" evidence="1">
    <location>
        <begin position="425"/>
        <end position="451"/>
    </location>
</feature>
<evidence type="ECO:0000313" key="4">
    <source>
        <dbReference type="Proteomes" id="UP000070133"/>
    </source>
</evidence>
<reference evidence="3 4" key="1">
    <citation type="submission" date="2015-07" db="EMBL/GenBank/DDBJ databases">
        <title>Comparative genomics of the Sigatoka disease complex on banana suggests a link between parallel evolutionary changes in Pseudocercospora fijiensis and Pseudocercospora eumusae and increased virulence on the banana host.</title>
        <authorList>
            <person name="Chang T.-C."/>
            <person name="Salvucci A."/>
            <person name="Crous P.W."/>
            <person name="Stergiopoulos I."/>
        </authorList>
    </citation>
    <scope>NUCLEOTIDE SEQUENCE [LARGE SCALE GENOMIC DNA]</scope>
    <source>
        <strain evidence="3 4">CBS 114824</strain>
    </source>
</reference>
<dbReference type="Proteomes" id="UP000070133">
    <property type="component" value="Unassembled WGS sequence"/>
</dbReference>
<dbReference type="STRING" id="321146.A0A139HTS7"/>
<gene>
    <name evidence="3" type="ORF">AC578_1104</name>
</gene>
<feature type="compositionally biased region" description="Basic and acidic residues" evidence="1">
    <location>
        <begin position="101"/>
        <end position="113"/>
    </location>
</feature>